<gene>
    <name evidence="2" type="primary">cdsA2</name>
    <name evidence="2" type="ORF">GCM10009007_10260</name>
</gene>
<dbReference type="GO" id="GO:0009273">
    <property type="term" value="P:peptidoglycan-based cell wall biogenesis"/>
    <property type="evidence" value="ECO:0007669"/>
    <property type="project" value="TreeGrafter"/>
</dbReference>
<dbReference type="GO" id="GO:0016779">
    <property type="term" value="F:nucleotidyltransferase activity"/>
    <property type="evidence" value="ECO:0007669"/>
    <property type="project" value="UniProtKB-KW"/>
</dbReference>
<reference evidence="2" key="1">
    <citation type="journal article" date="2014" name="Int. J. Syst. Evol. Microbiol.">
        <title>Complete genome sequence of Corynebacterium casei LMG S-19264T (=DSM 44701T), isolated from a smear-ripened cheese.</title>
        <authorList>
            <consortium name="US DOE Joint Genome Institute (JGI-PGF)"/>
            <person name="Walter F."/>
            <person name="Albersmeier A."/>
            <person name="Kalinowski J."/>
            <person name="Ruckert C."/>
        </authorList>
    </citation>
    <scope>NUCLEOTIDE SEQUENCE</scope>
    <source>
        <strain evidence="2">KCTC 32501</strain>
    </source>
</reference>
<feature type="transmembrane region" description="Helical" evidence="1">
    <location>
        <begin position="260"/>
        <end position="280"/>
    </location>
</feature>
<keyword evidence="1" id="KW-0472">Membrane</keyword>
<evidence type="ECO:0000313" key="3">
    <source>
        <dbReference type="Proteomes" id="UP000614287"/>
    </source>
</evidence>
<evidence type="ECO:0000313" key="2">
    <source>
        <dbReference type="EMBL" id="GHA71403.1"/>
    </source>
</evidence>
<dbReference type="AlphaFoldDB" id="A0A8J3CKZ2"/>
<sequence>MNWMDWDDYERFWIALIGMVLLVGIAHIVVYVLLNKATANSLKVRRAFLLRCQRHLSAFWWVFLVSALVSVFGITGALIVCAVISFLGLREFVTLSPVKIGDHRALSFAFFVFLPLQYVLIAFSEFGFFTVLIPVYAFLLLPIFSIVRQDTEKFLSRKASLQWGLMIAVYCLSHTVAILQIAALDKYSPHEKTLFLLFFLVLVRCAMLWQHIADYLMRNRVNRIAHEIHSRMTWNGLLISAIANALIAAAFVWITPFTVWQAAIAGSLISVSSVFGRLVMRGITRSLGVRDWADLTGGQQGVLDRLDAILYAAPVLFHYTLFVTTR</sequence>
<comment type="caution">
    <text evidence="2">The sequence shown here is derived from an EMBL/GenBank/DDBJ whole genome shotgun (WGS) entry which is preliminary data.</text>
</comment>
<feature type="transmembrane region" description="Helical" evidence="1">
    <location>
        <begin position="194"/>
        <end position="213"/>
    </location>
</feature>
<proteinExistence type="predicted"/>
<feature type="transmembrane region" description="Helical" evidence="1">
    <location>
        <begin position="55"/>
        <end position="88"/>
    </location>
</feature>
<keyword evidence="1" id="KW-0812">Transmembrane</keyword>
<accession>A0A8J3CKZ2</accession>
<dbReference type="EMBL" id="BMZG01000005">
    <property type="protein sequence ID" value="GHA71403.1"/>
    <property type="molecule type" value="Genomic_DNA"/>
</dbReference>
<reference evidence="2" key="2">
    <citation type="submission" date="2020-09" db="EMBL/GenBank/DDBJ databases">
        <authorList>
            <person name="Sun Q."/>
            <person name="Kim S."/>
        </authorList>
    </citation>
    <scope>NUCLEOTIDE SEQUENCE</scope>
    <source>
        <strain evidence="2">KCTC 32501</strain>
    </source>
</reference>
<feature type="transmembrane region" description="Helical" evidence="1">
    <location>
        <begin position="108"/>
        <end position="141"/>
    </location>
</feature>
<dbReference type="PANTHER" id="PTHR43535:SF1">
    <property type="entry name" value="PHOSPHATIDATE CYTIDYLYLTRANSFERASE"/>
    <property type="match status" value="1"/>
</dbReference>
<dbReference type="PANTHER" id="PTHR43535">
    <property type="entry name" value="PHOSPHATIDATE CYTIDYLYLTRANSFERASE"/>
    <property type="match status" value="1"/>
</dbReference>
<evidence type="ECO:0000256" key="1">
    <source>
        <dbReference type="SAM" id="Phobius"/>
    </source>
</evidence>
<dbReference type="Proteomes" id="UP000614287">
    <property type="component" value="Unassembled WGS sequence"/>
</dbReference>
<feature type="transmembrane region" description="Helical" evidence="1">
    <location>
        <begin position="12"/>
        <end position="34"/>
    </location>
</feature>
<feature type="transmembrane region" description="Helical" evidence="1">
    <location>
        <begin position="234"/>
        <end position="254"/>
    </location>
</feature>
<feature type="transmembrane region" description="Helical" evidence="1">
    <location>
        <begin position="161"/>
        <end position="182"/>
    </location>
</feature>
<keyword evidence="1" id="KW-1133">Transmembrane helix</keyword>
<organism evidence="2 3">
    <name type="scientific">Formosimonas limnophila</name>
    <dbReference type="NCBI Taxonomy" id="1384487"/>
    <lineage>
        <taxon>Bacteria</taxon>
        <taxon>Pseudomonadati</taxon>
        <taxon>Pseudomonadota</taxon>
        <taxon>Betaproteobacteria</taxon>
        <taxon>Burkholderiales</taxon>
        <taxon>Burkholderiaceae</taxon>
        <taxon>Formosimonas</taxon>
    </lineage>
</organism>
<name>A0A8J3CKZ2_9BURK</name>
<protein>
    <submittedName>
        <fullName evidence="2">Phosphatidate cytidylyltransferase</fullName>
    </submittedName>
</protein>
<keyword evidence="3" id="KW-1185">Reference proteome</keyword>
<dbReference type="RefSeq" id="WP_189492633.1">
    <property type="nucleotide sequence ID" value="NZ_BMZG01000005.1"/>
</dbReference>
<keyword evidence="2" id="KW-0548">Nucleotidyltransferase</keyword>
<dbReference type="Pfam" id="PF01148">
    <property type="entry name" value="CTP_transf_1"/>
    <property type="match status" value="1"/>
</dbReference>
<dbReference type="GO" id="GO:0005886">
    <property type="term" value="C:plasma membrane"/>
    <property type="evidence" value="ECO:0007669"/>
    <property type="project" value="TreeGrafter"/>
</dbReference>
<keyword evidence="2" id="KW-0808">Transferase</keyword>